<evidence type="ECO:0000313" key="1">
    <source>
        <dbReference type="EMBL" id="MBW18087.1"/>
    </source>
</evidence>
<dbReference type="InterPro" id="IPR011990">
    <property type="entry name" value="TPR-like_helical_dom_sf"/>
</dbReference>
<dbReference type="SUPFAM" id="SSF48452">
    <property type="entry name" value="TPR-like"/>
    <property type="match status" value="1"/>
</dbReference>
<name>A0A2H8TV45_9HEMI</name>
<dbReference type="OrthoDB" id="26569at2759"/>
<dbReference type="AlphaFoldDB" id="A0A2H8TV45"/>
<gene>
    <name evidence="1" type="primary">NAPG</name>
</gene>
<dbReference type="EMBL" id="GFXV01006282">
    <property type="protein sequence ID" value="MBW18087.1"/>
    <property type="molecule type" value="Transcribed_RNA"/>
</dbReference>
<proteinExistence type="predicted"/>
<accession>A0A2H8TV45</accession>
<sequence>MSKDKIQEGRECMDKAAKYLKTSFLKWVPDYDSAADEYSKAATCFRVGKSYKESKECLIKASENYLQNGSYPLFTNINIFIKRYWLSCMISTADSNLLVVICSLPWQSN</sequence>
<protein>
    <submittedName>
        <fullName evidence="1">Gamma-soluble NSF attachment protein</fullName>
    </submittedName>
</protein>
<reference evidence="1" key="1">
    <citation type="submission" date="2017-10" db="EMBL/GenBank/DDBJ databases">
        <title>Transcriptome Assembly of Sugarcane Aphid Adults.</title>
        <authorList>
            <person name="Scully E.D."/>
            <person name="Palmer N.A."/>
            <person name="Geib S.M."/>
            <person name="Sarath G."/>
            <person name="Sattler S.E."/>
        </authorList>
    </citation>
    <scope>NUCLEOTIDE SEQUENCE</scope>
    <source>
        <tissue evidence="1">Whole body</tissue>
    </source>
</reference>
<dbReference type="Gene3D" id="1.25.40.10">
    <property type="entry name" value="Tetratricopeptide repeat domain"/>
    <property type="match status" value="1"/>
</dbReference>
<dbReference type="Pfam" id="PF14938">
    <property type="entry name" value="SNAP"/>
    <property type="match status" value="1"/>
</dbReference>
<organism evidence="1">
    <name type="scientific">Melanaphis sacchari</name>
    <dbReference type="NCBI Taxonomy" id="742174"/>
    <lineage>
        <taxon>Eukaryota</taxon>
        <taxon>Metazoa</taxon>
        <taxon>Ecdysozoa</taxon>
        <taxon>Arthropoda</taxon>
        <taxon>Hexapoda</taxon>
        <taxon>Insecta</taxon>
        <taxon>Pterygota</taxon>
        <taxon>Neoptera</taxon>
        <taxon>Paraneoptera</taxon>
        <taxon>Hemiptera</taxon>
        <taxon>Sternorrhyncha</taxon>
        <taxon>Aphidomorpha</taxon>
        <taxon>Aphidoidea</taxon>
        <taxon>Aphididae</taxon>
        <taxon>Aphidini</taxon>
        <taxon>Melanaphis</taxon>
    </lineage>
</organism>